<proteinExistence type="predicted"/>
<name>A0AAW8FHE6_9ACTN</name>
<sequence>MLTGSKGVTFHGFHGPDPLRASYARTEAARRPFRSAPYCSASARNLLSARCCATRTAPGDIPNI</sequence>
<dbReference type="AlphaFoldDB" id="A0AAW8FHE6"/>
<reference evidence="1" key="1">
    <citation type="submission" date="2023-07" db="EMBL/GenBank/DDBJ databases">
        <title>Comparative genomics of wheat-associated soil bacteria to identify genetic determinants of phenazine resistance.</title>
        <authorList>
            <person name="Mouncey N."/>
        </authorList>
    </citation>
    <scope>NUCLEOTIDE SEQUENCE</scope>
    <source>
        <strain evidence="1">V4I22</strain>
    </source>
</reference>
<organism evidence="1 2">
    <name type="scientific">Streptomyces canus</name>
    <dbReference type="NCBI Taxonomy" id="58343"/>
    <lineage>
        <taxon>Bacteria</taxon>
        <taxon>Bacillati</taxon>
        <taxon>Actinomycetota</taxon>
        <taxon>Actinomycetes</taxon>
        <taxon>Kitasatosporales</taxon>
        <taxon>Streptomycetaceae</taxon>
        <taxon>Streptomyces</taxon>
        <taxon>Streptomyces aurantiacus group</taxon>
    </lineage>
</organism>
<dbReference type="Proteomes" id="UP001234216">
    <property type="component" value="Unassembled WGS sequence"/>
</dbReference>
<comment type="caution">
    <text evidence="1">The sequence shown here is derived from an EMBL/GenBank/DDBJ whole genome shotgun (WGS) entry which is preliminary data.</text>
</comment>
<dbReference type="EMBL" id="JAUSZV010000005">
    <property type="protein sequence ID" value="MDQ0908243.1"/>
    <property type="molecule type" value="Genomic_DNA"/>
</dbReference>
<gene>
    <name evidence="1" type="ORF">QFZ22_004228</name>
</gene>
<evidence type="ECO:0000313" key="2">
    <source>
        <dbReference type="Proteomes" id="UP001234216"/>
    </source>
</evidence>
<evidence type="ECO:0000313" key="1">
    <source>
        <dbReference type="EMBL" id="MDQ0908243.1"/>
    </source>
</evidence>
<protein>
    <submittedName>
        <fullName evidence="1">Uncharacterized protein</fullName>
    </submittedName>
</protein>
<accession>A0AAW8FHE6</accession>